<evidence type="ECO:0000313" key="4">
    <source>
        <dbReference type="Proteomes" id="UP000229703"/>
    </source>
</evidence>
<feature type="non-terminal residue" evidence="3">
    <location>
        <position position="1"/>
    </location>
</feature>
<dbReference type="PRINTS" id="PR00411">
    <property type="entry name" value="PNDRDTASEI"/>
</dbReference>
<dbReference type="EMBL" id="PFJK01000279">
    <property type="protein sequence ID" value="PIX76733.1"/>
    <property type="molecule type" value="Genomic_DNA"/>
</dbReference>
<evidence type="ECO:0000259" key="2">
    <source>
        <dbReference type="Pfam" id="PF14691"/>
    </source>
</evidence>
<proteinExistence type="predicted"/>
<name>A0A2M7M205_9BACT</name>
<dbReference type="InterPro" id="IPR009051">
    <property type="entry name" value="Helical_ferredxn"/>
</dbReference>
<dbReference type="AlphaFoldDB" id="A0A2M7M205"/>
<dbReference type="Pfam" id="PF07992">
    <property type="entry name" value="Pyr_redox_2"/>
    <property type="match status" value="1"/>
</dbReference>
<dbReference type="Pfam" id="PF14691">
    <property type="entry name" value="Fer4_20"/>
    <property type="match status" value="1"/>
</dbReference>
<dbReference type="InterPro" id="IPR028261">
    <property type="entry name" value="DPD_II"/>
</dbReference>
<evidence type="ECO:0000259" key="1">
    <source>
        <dbReference type="Pfam" id="PF07992"/>
    </source>
</evidence>
<protein>
    <submittedName>
        <fullName evidence="3">Dihydropyrimidine dehydrogenase</fullName>
    </submittedName>
</protein>
<dbReference type="Gene3D" id="1.10.1060.10">
    <property type="entry name" value="Alpha-helical ferredoxin"/>
    <property type="match status" value="1"/>
</dbReference>
<dbReference type="Proteomes" id="UP000229703">
    <property type="component" value="Unassembled WGS sequence"/>
</dbReference>
<dbReference type="PRINTS" id="PR00368">
    <property type="entry name" value="FADPNR"/>
</dbReference>
<dbReference type="InterPro" id="IPR036188">
    <property type="entry name" value="FAD/NAD-bd_sf"/>
</dbReference>
<accession>A0A2M7M205</accession>
<gene>
    <name evidence="3" type="ORF">COZ37_06405</name>
</gene>
<dbReference type="SUPFAM" id="SSF46548">
    <property type="entry name" value="alpha-helical ferredoxin"/>
    <property type="match status" value="1"/>
</dbReference>
<dbReference type="GO" id="GO:0016491">
    <property type="term" value="F:oxidoreductase activity"/>
    <property type="evidence" value="ECO:0007669"/>
    <property type="project" value="InterPro"/>
</dbReference>
<organism evidence="3 4">
    <name type="scientific">bacterium (Candidatus Ratteibacteria) CG_4_10_14_3_um_filter_41_18</name>
    <dbReference type="NCBI Taxonomy" id="2014287"/>
    <lineage>
        <taxon>Bacteria</taxon>
        <taxon>Candidatus Ratteibacteria</taxon>
    </lineage>
</organism>
<evidence type="ECO:0000313" key="3">
    <source>
        <dbReference type="EMBL" id="PIX76733.1"/>
    </source>
</evidence>
<dbReference type="SUPFAM" id="SSF51971">
    <property type="entry name" value="Nucleotide-binding domain"/>
    <property type="match status" value="1"/>
</dbReference>
<feature type="domain" description="Dihydroprymidine dehydrogenase" evidence="2">
    <location>
        <begin position="1"/>
        <end position="36"/>
    </location>
</feature>
<comment type="caution">
    <text evidence="3">The sequence shown here is derived from an EMBL/GenBank/DDBJ whole genome shotgun (WGS) entry which is preliminary data.</text>
</comment>
<dbReference type="PANTHER" id="PTHR42783">
    <property type="entry name" value="GLUTAMATE SYNTHASE [NADPH] SMALL CHAIN"/>
    <property type="match status" value="1"/>
</dbReference>
<dbReference type="PANTHER" id="PTHR42783:SF3">
    <property type="entry name" value="GLUTAMATE SYNTHASE [NADPH] SMALL CHAIN-RELATED"/>
    <property type="match status" value="1"/>
</dbReference>
<sequence>VCPQESQCEKLCILAKKGQPISIGRLERFAADWERKAVKSEKLKVESSTPHSPLPTPCSSRIAVIGSGPAGLTCAADLAKLGYAVTIFESLHSPGGVLAYGIPEFRLPKNIVKEEIASIKDLGVEIKTGMVVGKLFSVKELFSQGFTAIFVGVGAGLPQFLGIEGEWLNRVYSANEFLIRANLMKSYLFPEYETPLNVGRNVAVIGGGNVAMDSARVALRMGSKVTVIYRRSEEEMPARKEEYENAREEGIKFYFLVAPVKILGDKNNWVKGMELIKMKLGPPDSSGRPRPIPIKNSRFSLNFDTVVIAIGQRPNPLIPESTAELKIGRIGNIMVNEETGETNIKGLFAGGDITTGAATVISAMGAGKKAARAIDKYCQKR</sequence>
<dbReference type="GO" id="GO:0051536">
    <property type="term" value="F:iron-sulfur cluster binding"/>
    <property type="evidence" value="ECO:0007669"/>
    <property type="project" value="InterPro"/>
</dbReference>
<dbReference type="InterPro" id="IPR023753">
    <property type="entry name" value="FAD/NAD-binding_dom"/>
</dbReference>
<reference evidence="4" key="1">
    <citation type="submission" date="2017-09" db="EMBL/GenBank/DDBJ databases">
        <title>Depth-based differentiation of microbial function through sediment-hosted aquifers and enrichment of novel symbionts in the deep terrestrial subsurface.</title>
        <authorList>
            <person name="Probst A.J."/>
            <person name="Ladd B."/>
            <person name="Jarett J.K."/>
            <person name="Geller-Mcgrath D.E."/>
            <person name="Sieber C.M.K."/>
            <person name="Emerson J.B."/>
            <person name="Anantharaman K."/>
            <person name="Thomas B.C."/>
            <person name="Malmstrom R."/>
            <person name="Stieglmeier M."/>
            <person name="Klingl A."/>
            <person name="Woyke T."/>
            <person name="Ryan C.M."/>
            <person name="Banfield J.F."/>
        </authorList>
    </citation>
    <scope>NUCLEOTIDE SEQUENCE [LARGE SCALE GENOMIC DNA]</scope>
</reference>
<dbReference type="Gene3D" id="3.50.50.60">
    <property type="entry name" value="FAD/NAD(P)-binding domain"/>
    <property type="match status" value="3"/>
</dbReference>
<feature type="domain" description="FAD/NAD(P)-binding" evidence="1">
    <location>
        <begin position="61"/>
        <end position="367"/>
    </location>
</feature>